<sequence length="86" mass="9826">MHAVHKNLILNSFFSVRSHPTPRSVRAGAVRPRPHCMILHRSRSTSWYIPGVVKSRQTPEPRQLSDAHKLERPEAAATYGSREFEP</sequence>
<organism evidence="2 3">
    <name type="scientific">Elysia crispata</name>
    <name type="common">lettuce slug</name>
    <dbReference type="NCBI Taxonomy" id="231223"/>
    <lineage>
        <taxon>Eukaryota</taxon>
        <taxon>Metazoa</taxon>
        <taxon>Spiralia</taxon>
        <taxon>Lophotrochozoa</taxon>
        <taxon>Mollusca</taxon>
        <taxon>Gastropoda</taxon>
        <taxon>Heterobranchia</taxon>
        <taxon>Euthyneura</taxon>
        <taxon>Panpulmonata</taxon>
        <taxon>Sacoglossa</taxon>
        <taxon>Placobranchoidea</taxon>
        <taxon>Plakobranchidae</taxon>
        <taxon>Elysia</taxon>
    </lineage>
</organism>
<dbReference type="Proteomes" id="UP001283361">
    <property type="component" value="Unassembled WGS sequence"/>
</dbReference>
<dbReference type="EMBL" id="JAWDGP010002255">
    <property type="protein sequence ID" value="KAK3784400.1"/>
    <property type="molecule type" value="Genomic_DNA"/>
</dbReference>
<name>A0AAE1AAN3_9GAST</name>
<keyword evidence="3" id="KW-1185">Reference proteome</keyword>
<feature type="region of interest" description="Disordered" evidence="1">
    <location>
        <begin position="56"/>
        <end position="86"/>
    </location>
</feature>
<evidence type="ECO:0000313" key="2">
    <source>
        <dbReference type="EMBL" id="KAK3784400.1"/>
    </source>
</evidence>
<evidence type="ECO:0000256" key="1">
    <source>
        <dbReference type="SAM" id="MobiDB-lite"/>
    </source>
</evidence>
<evidence type="ECO:0000313" key="3">
    <source>
        <dbReference type="Proteomes" id="UP001283361"/>
    </source>
</evidence>
<gene>
    <name evidence="2" type="ORF">RRG08_057921</name>
</gene>
<accession>A0AAE1AAN3</accession>
<reference evidence="2" key="1">
    <citation type="journal article" date="2023" name="G3 (Bethesda)">
        <title>A reference genome for the long-term kleptoplast-retaining sea slug Elysia crispata morphotype clarki.</title>
        <authorList>
            <person name="Eastman K.E."/>
            <person name="Pendleton A.L."/>
            <person name="Shaikh M.A."/>
            <person name="Suttiyut T."/>
            <person name="Ogas R."/>
            <person name="Tomko P."/>
            <person name="Gavelis G."/>
            <person name="Widhalm J.R."/>
            <person name="Wisecaver J.H."/>
        </authorList>
    </citation>
    <scope>NUCLEOTIDE SEQUENCE</scope>
    <source>
        <strain evidence="2">ECLA1</strain>
    </source>
</reference>
<dbReference type="AlphaFoldDB" id="A0AAE1AAN3"/>
<feature type="compositionally biased region" description="Basic and acidic residues" evidence="1">
    <location>
        <begin position="57"/>
        <end position="74"/>
    </location>
</feature>
<comment type="caution">
    <text evidence="2">The sequence shown here is derived from an EMBL/GenBank/DDBJ whole genome shotgun (WGS) entry which is preliminary data.</text>
</comment>
<proteinExistence type="predicted"/>
<protein>
    <submittedName>
        <fullName evidence="2">Uncharacterized protein</fullName>
    </submittedName>
</protein>